<keyword evidence="2" id="KW-0645">Protease</keyword>
<dbReference type="InterPro" id="IPR023562">
    <property type="entry name" value="ClpP/TepA"/>
</dbReference>
<comment type="subcellular location">
    <subcellularLocation>
        <location evidence="2">Cytoplasm</location>
    </subcellularLocation>
</comment>
<keyword evidence="2" id="KW-0720">Serine protease</keyword>
<dbReference type="Gene3D" id="3.90.226.10">
    <property type="entry name" value="2-enoyl-CoA Hydratase, Chain A, domain 1"/>
    <property type="match status" value="1"/>
</dbReference>
<dbReference type="PRINTS" id="PR00127">
    <property type="entry name" value="CLPPROTEASEP"/>
</dbReference>
<dbReference type="GO" id="GO:0004252">
    <property type="term" value="F:serine-type endopeptidase activity"/>
    <property type="evidence" value="ECO:0007669"/>
    <property type="project" value="UniProtKB-UniRule"/>
</dbReference>
<dbReference type="AlphaFoldDB" id="A0A2U9KCZ9"/>
<dbReference type="HAMAP" id="MF_00444">
    <property type="entry name" value="ClpP"/>
    <property type="match status" value="1"/>
</dbReference>
<evidence type="ECO:0000256" key="2">
    <source>
        <dbReference type="HAMAP-Rule" id="MF_00444"/>
    </source>
</evidence>
<dbReference type="Pfam" id="PF00574">
    <property type="entry name" value="CLP_protease"/>
    <property type="match status" value="1"/>
</dbReference>
<gene>
    <name evidence="2" type="primary">clpP</name>
</gene>
<dbReference type="CDD" id="cd07017">
    <property type="entry name" value="S14_ClpP_2"/>
    <property type="match status" value="1"/>
</dbReference>
<dbReference type="InterPro" id="IPR001907">
    <property type="entry name" value="ClpP"/>
</dbReference>
<evidence type="ECO:0000256" key="4">
    <source>
        <dbReference type="SAM" id="MobiDB-lite"/>
    </source>
</evidence>
<dbReference type="EMBL" id="MH203088">
    <property type="protein sequence ID" value="AWS27362.1"/>
    <property type="molecule type" value="Genomic_DNA"/>
</dbReference>
<name>A0A2U9KCZ9_9ACTN</name>
<feature type="compositionally biased region" description="Low complexity" evidence="4">
    <location>
        <begin position="1"/>
        <end position="10"/>
    </location>
</feature>
<reference evidence="5" key="1">
    <citation type="submission" date="2018-04" db="EMBL/GenBank/DDBJ databases">
        <title>Secondary Metabolite Response of Diverse Hypogean Actinomycetes to Chemical and Biological Stimuli.</title>
        <authorList>
            <person name="Covington B.C."/>
            <person name="Spraggins J.M."/>
            <person name="Ynigex-Gutierrez A.E."/>
            <person name="Bachmann B.O."/>
        </authorList>
    </citation>
    <scope>NUCLEOTIDE SEQUENCE</scope>
    <source>
        <strain evidence="5">Kd35</strain>
    </source>
</reference>
<evidence type="ECO:0000313" key="5">
    <source>
        <dbReference type="EMBL" id="AWS27362.1"/>
    </source>
</evidence>
<comment type="function">
    <text evidence="2">Cleaves peptides in various proteins in a process that requires ATP hydrolysis. Has a chymotrypsin-like activity. Plays a major role in the degradation of misfolded proteins.</text>
</comment>
<comment type="similarity">
    <text evidence="1 2 3">Belongs to the peptidase S14 family.</text>
</comment>
<proteinExistence type="inferred from homology"/>
<dbReference type="GO" id="GO:0006515">
    <property type="term" value="P:protein quality control for misfolded or incompletely synthesized proteins"/>
    <property type="evidence" value="ECO:0007669"/>
    <property type="project" value="TreeGrafter"/>
</dbReference>
<accession>A0A2U9KCZ9</accession>
<sequence length="238" mass="26337">MVHGARGAGLRLHRRDRPELRRNRAATQSPTARVRRHRRSRPVTTYTIPNVIARNSRGERIMDVYSHLLTERIVYLGTAIDAGVANALVAQFLFLESDNPDAAIQFYINCEGGDPSAMLAIYDTMRYIRPRVETTCVGQAIAVGAVLLAAGAEGKRAALPHARVILHQPAAHGRGTIPDLILQADEVVRVRADIERILSRHTGQTIETLRADTDHDRVFTATAALEYGLLDQIIEEHS</sequence>
<dbReference type="GO" id="GO:0004176">
    <property type="term" value="F:ATP-dependent peptidase activity"/>
    <property type="evidence" value="ECO:0007669"/>
    <property type="project" value="InterPro"/>
</dbReference>
<feature type="region of interest" description="Disordered" evidence="4">
    <location>
        <begin position="1"/>
        <end position="40"/>
    </location>
</feature>
<organism evidence="5">
    <name type="scientific">Streptosporangium sp. KD35</name>
    <dbReference type="NCBI Taxonomy" id="2162663"/>
    <lineage>
        <taxon>Bacteria</taxon>
        <taxon>Bacillati</taxon>
        <taxon>Actinomycetota</taxon>
        <taxon>Actinomycetes</taxon>
        <taxon>Streptosporangiales</taxon>
        <taxon>Streptosporangiaceae</taxon>
        <taxon>Streptosporangium</taxon>
    </lineage>
</organism>
<comment type="caution">
    <text evidence="2">Lacks conserved residue(s) required for the propagation of feature annotation.</text>
</comment>
<dbReference type="PANTHER" id="PTHR10381:SF26">
    <property type="entry name" value="ATP-DEPENDENT CLP PROTEASE PROTEOLYTIC SUBUNIT-LIKE-RELATED"/>
    <property type="match status" value="1"/>
</dbReference>
<dbReference type="SUPFAM" id="SSF52096">
    <property type="entry name" value="ClpP/crotonase"/>
    <property type="match status" value="1"/>
</dbReference>
<keyword evidence="2" id="KW-0378">Hydrolase</keyword>
<comment type="subunit">
    <text evidence="2">Fourteen ClpP subunits assemble into 2 heptameric rings which stack back to back to give a disk-like structure with a central cavity, resembling the structure of eukaryotic proteasomes.</text>
</comment>
<dbReference type="EC" id="3.4.21.92" evidence="2"/>
<dbReference type="GO" id="GO:0051117">
    <property type="term" value="F:ATPase binding"/>
    <property type="evidence" value="ECO:0007669"/>
    <property type="project" value="TreeGrafter"/>
</dbReference>
<feature type="active site" evidence="2">
    <location>
        <position position="167"/>
    </location>
</feature>
<dbReference type="GO" id="GO:0005737">
    <property type="term" value="C:cytoplasm"/>
    <property type="evidence" value="ECO:0007669"/>
    <property type="project" value="UniProtKB-SubCell"/>
</dbReference>
<dbReference type="GO" id="GO:0009368">
    <property type="term" value="C:endopeptidase Clp complex"/>
    <property type="evidence" value="ECO:0007669"/>
    <property type="project" value="TreeGrafter"/>
</dbReference>
<comment type="catalytic activity">
    <reaction evidence="2">
        <text>Hydrolysis of proteins to small peptides in the presence of ATP and magnesium. alpha-casein is the usual test substrate. In the absence of ATP, only oligopeptides shorter than five residues are hydrolyzed (such as succinyl-Leu-Tyr-|-NHMec, and Leu-Tyr-Leu-|-Tyr-Trp, in which cleavage of the -Tyr-|-Leu- and -Tyr-|-Trp bonds also occurs).</text>
        <dbReference type="EC" id="3.4.21.92"/>
    </reaction>
</comment>
<keyword evidence="2" id="KW-0963">Cytoplasm</keyword>
<dbReference type="PANTHER" id="PTHR10381">
    <property type="entry name" value="ATP-DEPENDENT CLP PROTEASE PROTEOLYTIC SUBUNIT"/>
    <property type="match status" value="1"/>
</dbReference>
<evidence type="ECO:0000256" key="1">
    <source>
        <dbReference type="ARBA" id="ARBA00007039"/>
    </source>
</evidence>
<dbReference type="InterPro" id="IPR029045">
    <property type="entry name" value="ClpP/crotonase-like_dom_sf"/>
</dbReference>
<evidence type="ECO:0000256" key="3">
    <source>
        <dbReference type="RuleBase" id="RU003567"/>
    </source>
</evidence>
<protein>
    <recommendedName>
        <fullName evidence="2 3">ATP-dependent Clp protease proteolytic subunit</fullName>
        <ecNumber evidence="2">3.4.21.92</ecNumber>
    </recommendedName>
    <alternativeName>
        <fullName evidence="2">Endopeptidase Clp</fullName>
    </alternativeName>
</protein>